<dbReference type="GO" id="GO:0009941">
    <property type="term" value="C:chloroplast envelope"/>
    <property type="evidence" value="ECO:0007669"/>
    <property type="project" value="TreeGrafter"/>
</dbReference>
<name>A0AAP0I8W6_9MAGN</name>
<feature type="region of interest" description="Disordered" evidence="1">
    <location>
        <begin position="301"/>
        <end position="339"/>
    </location>
</feature>
<dbReference type="PANTHER" id="PTHR36408">
    <property type="entry name" value="TRANSMEMBRANE PROTEIN"/>
    <property type="match status" value="1"/>
</dbReference>
<keyword evidence="2" id="KW-0812">Transmembrane</keyword>
<evidence type="ECO:0000256" key="2">
    <source>
        <dbReference type="SAM" id="Phobius"/>
    </source>
</evidence>
<keyword evidence="4" id="KW-1185">Reference proteome</keyword>
<gene>
    <name evidence="3" type="ORF">Sjap_018793</name>
</gene>
<evidence type="ECO:0000313" key="4">
    <source>
        <dbReference type="Proteomes" id="UP001417504"/>
    </source>
</evidence>
<dbReference type="AlphaFoldDB" id="A0AAP0I8W6"/>
<protein>
    <recommendedName>
        <fullName evidence="5">Transmembrane protein</fullName>
    </recommendedName>
</protein>
<proteinExistence type="predicted"/>
<comment type="caution">
    <text evidence="3">The sequence shown here is derived from an EMBL/GenBank/DDBJ whole genome shotgun (WGS) entry which is preliminary data.</text>
</comment>
<accession>A0AAP0I8W6</accession>
<keyword evidence="2" id="KW-0472">Membrane</keyword>
<dbReference type="Proteomes" id="UP001417504">
    <property type="component" value="Unassembled WGS sequence"/>
</dbReference>
<organism evidence="3 4">
    <name type="scientific">Stephania japonica</name>
    <dbReference type="NCBI Taxonomy" id="461633"/>
    <lineage>
        <taxon>Eukaryota</taxon>
        <taxon>Viridiplantae</taxon>
        <taxon>Streptophyta</taxon>
        <taxon>Embryophyta</taxon>
        <taxon>Tracheophyta</taxon>
        <taxon>Spermatophyta</taxon>
        <taxon>Magnoliopsida</taxon>
        <taxon>Ranunculales</taxon>
        <taxon>Menispermaceae</taxon>
        <taxon>Menispermoideae</taxon>
        <taxon>Cissampelideae</taxon>
        <taxon>Stephania</taxon>
    </lineage>
</organism>
<feature type="transmembrane region" description="Helical" evidence="2">
    <location>
        <begin position="143"/>
        <end position="161"/>
    </location>
</feature>
<dbReference type="EMBL" id="JBBNAE010000007">
    <property type="protein sequence ID" value="KAK9110733.1"/>
    <property type="molecule type" value="Genomic_DNA"/>
</dbReference>
<evidence type="ECO:0000313" key="3">
    <source>
        <dbReference type="EMBL" id="KAK9110733.1"/>
    </source>
</evidence>
<feature type="transmembrane region" description="Helical" evidence="2">
    <location>
        <begin position="104"/>
        <end position="131"/>
    </location>
</feature>
<reference evidence="3 4" key="1">
    <citation type="submission" date="2024-01" db="EMBL/GenBank/DDBJ databases">
        <title>Genome assemblies of Stephania.</title>
        <authorList>
            <person name="Yang L."/>
        </authorList>
    </citation>
    <scope>NUCLEOTIDE SEQUENCE [LARGE SCALE GENOMIC DNA]</scope>
    <source>
        <strain evidence="3">QJT</strain>
        <tissue evidence="3">Leaf</tissue>
    </source>
</reference>
<evidence type="ECO:0000256" key="1">
    <source>
        <dbReference type="SAM" id="MobiDB-lite"/>
    </source>
</evidence>
<sequence length="339" mass="38159">MQISAQSLLSNSHSPHQIHLFSHRIHNNHYKPTTITTTTTTQSLHFTIHQNPHKTIHQNPHKTLIPIKPIKPIKPFKPLNRPIRVHNSPNFVDNQGSESFNFDAFLSILEFFCVISSVFVSIGCAVEWRFLGGCRNWALLSRVLAWQSVVVVGAVAVGVLIRRRQWSRVCRDWSGRSSDGGGGLSVVSLLERVDKVEEDLRSSATIIRVLSRQLEKLGIRFRVTRKGLKQPIEETAALAQKNSEATRALAIQEDILEKELGEIQKVLLAMQEQQQKQLELILAIGKAGKLKDFLSDPVVGEENINRSTSDLQNEEQKRRETINQAQTSPARKGASNDRP</sequence>
<keyword evidence="2" id="KW-1133">Transmembrane helix</keyword>
<dbReference type="PANTHER" id="PTHR36408:SF1">
    <property type="entry name" value="TRANSMEMBRANE PROTEIN"/>
    <property type="match status" value="1"/>
</dbReference>
<evidence type="ECO:0008006" key="5">
    <source>
        <dbReference type="Google" id="ProtNLM"/>
    </source>
</evidence>